<evidence type="ECO:0000256" key="10">
    <source>
        <dbReference type="RuleBase" id="RU361274"/>
    </source>
</evidence>
<dbReference type="Proteomes" id="UP000178869">
    <property type="component" value="Unassembled WGS sequence"/>
</dbReference>
<dbReference type="Gene3D" id="3.60.140.10">
    <property type="entry name" value="CNF1/YfiH-like putative cysteine hydrolases"/>
    <property type="match status" value="1"/>
</dbReference>
<sequence length="229" mass="26208">MQFELLKKYPELSHGISKKNYKQSEIFAANRKTYLNQQGLMPTRIAAVKQVHGNKVLYASLDEPTATFHADALFTDKPNIFLTINVADCYPIFVYDPVNKIAGLAHAGWRGITKQVFCNLIDSFVLKFNSEPQNIMVSVGPGIAKCHFEIQDDVLDNFKVYEDAIFYDKEKIFVDLPGILKKQILDRGVLLKNLQFSGLCTYCEEDLFFSRRRQKESDDVMMVYIGITE</sequence>
<proteinExistence type="inferred from homology"/>
<evidence type="ECO:0000256" key="4">
    <source>
        <dbReference type="ARBA" id="ARBA00022723"/>
    </source>
</evidence>
<evidence type="ECO:0000313" key="12">
    <source>
        <dbReference type="Proteomes" id="UP000178869"/>
    </source>
</evidence>
<evidence type="ECO:0000256" key="2">
    <source>
        <dbReference type="ARBA" id="ARBA00007353"/>
    </source>
</evidence>
<dbReference type="EMBL" id="MHSR01000008">
    <property type="protein sequence ID" value="OHA47029.1"/>
    <property type="molecule type" value="Genomic_DNA"/>
</dbReference>
<evidence type="ECO:0000256" key="7">
    <source>
        <dbReference type="ARBA" id="ARBA00047989"/>
    </source>
</evidence>
<evidence type="ECO:0000313" key="11">
    <source>
        <dbReference type="EMBL" id="OHA47029.1"/>
    </source>
</evidence>
<name>A0A1G2PH16_9BACT</name>
<comment type="similarity">
    <text evidence="2 10">Belongs to the purine nucleoside phosphorylase YfiH/LACC1 family.</text>
</comment>
<comment type="catalytic activity">
    <reaction evidence="8">
        <text>adenosine + phosphate = alpha-D-ribose 1-phosphate + adenine</text>
        <dbReference type="Rhea" id="RHEA:27642"/>
        <dbReference type="ChEBI" id="CHEBI:16335"/>
        <dbReference type="ChEBI" id="CHEBI:16708"/>
        <dbReference type="ChEBI" id="CHEBI:43474"/>
        <dbReference type="ChEBI" id="CHEBI:57720"/>
        <dbReference type="EC" id="2.4.2.1"/>
    </reaction>
    <physiologicalReaction direction="left-to-right" evidence="8">
        <dbReference type="Rhea" id="RHEA:27643"/>
    </physiologicalReaction>
</comment>
<comment type="caution">
    <text evidence="11">The sequence shown here is derived from an EMBL/GenBank/DDBJ whole genome shotgun (WGS) entry which is preliminary data.</text>
</comment>
<dbReference type="GO" id="GO:0005507">
    <property type="term" value="F:copper ion binding"/>
    <property type="evidence" value="ECO:0007669"/>
    <property type="project" value="TreeGrafter"/>
</dbReference>
<accession>A0A1G2PH16</accession>
<keyword evidence="5" id="KW-0378">Hydrolase</keyword>
<dbReference type="PANTHER" id="PTHR30616:SF2">
    <property type="entry name" value="PURINE NUCLEOSIDE PHOSPHORYLASE LACC1"/>
    <property type="match status" value="1"/>
</dbReference>
<dbReference type="PANTHER" id="PTHR30616">
    <property type="entry name" value="UNCHARACTERIZED PROTEIN YFIH"/>
    <property type="match status" value="1"/>
</dbReference>
<comment type="catalytic activity">
    <reaction evidence="7">
        <text>adenosine + H2O + H(+) = inosine + NH4(+)</text>
        <dbReference type="Rhea" id="RHEA:24408"/>
        <dbReference type="ChEBI" id="CHEBI:15377"/>
        <dbReference type="ChEBI" id="CHEBI:15378"/>
        <dbReference type="ChEBI" id="CHEBI:16335"/>
        <dbReference type="ChEBI" id="CHEBI:17596"/>
        <dbReference type="ChEBI" id="CHEBI:28938"/>
        <dbReference type="EC" id="3.5.4.4"/>
    </reaction>
    <physiologicalReaction direction="left-to-right" evidence="7">
        <dbReference type="Rhea" id="RHEA:24409"/>
    </physiologicalReaction>
</comment>
<evidence type="ECO:0000256" key="5">
    <source>
        <dbReference type="ARBA" id="ARBA00022801"/>
    </source>
</evidence>
<keyword evidence="3" id="KW-0808">Transferase</keyword>
<keyword evidence="6" id="KW-0862">Zinc</keyword>
<dbReference type="InterPro" id="IPR011324">
    <property type="entry name" value="Cytotoxic_necrot_fac-like_cat"/>
</dbReference>
<dbReference type="GO" id="GO:0016787">
    <property type="term" value="F:hydrolase activity"/>
    <property type="evidence" value="ECO:0007669"/>
    <property type="project" value="UniProtKB-KW"/>
</dbReference>
<dbReference type="InterPro" id="IPR038371">
    <property type="entry name" value="Cu_polyphenol_OxRdtase_sf"/>
</dbReference>
<dbReference type="GO" id="GO:0017061">
    <property type="term" value="F:S-methyl-5-thioadenosine phosphorylase activity"/>
    <property type="evidence" value="ECO:0007669"/>
    <property type="project" value="UniProtKB-EC"/>
</dbReference>
<dbReference type="SUPFAM" id="SSF64438">
    <property type="entry name" value="CNF1/YfiH-like putative cysteine hydrolases"/>
    <property type="match status" value="1"/>
</dbReference>
<evidence type="ECO:0000256" key="9">
    <source>
        <dbReference type="ARBA" id="ARBA00049893"/>
    </source>
</evidence>
<comment type="catalytic activity">
    <reaction evidence="1">
        <text>inosine + phosphate = alpha-D-ribose 1-phosphate + hypoxanthine</text>
        <dbReference type="Rhea" id="RHEA:27646"/>
        <dbReference type="ChEBI" id="CHEBI:17368"/>
        <dbReference type="ChEBI" id="CHEBI:17596"/>
        <dbReference type="ChEBI" id="CHEBI:43474"/>
        <dbReference type="ChEBI" id="CHEBI:57720"/>
        <dbReference type="EC" id="2.4.2.1"/>
    </reaction>
    <physiologicalReaction direction="left-to-right" evidence="1">
        <dbReference type="Rhea" id="RHEA:27647"/>
    </physiologicalReaction>
</comment>
<keyword evidence="4" id="KW-0479">Metal-binding</keyword>
<evidence type="ECO:0000256" key="3">
    <source>
        <dbReference type="ARBA" id="ARBA00022679"/>
    </source>
</evidence>
<evidence type="ECO:0000256" key="8">
    <source>
        <dbReference type="ARBA" id="ARBA00048968"/>
    </source>
</evidence>
<dbReference type="NCBIfam" id="TIGR00726">
    <property type="entry name" value="peptidoglycan editing factor PgeF"/>
    <property type="match status" value="1"/>
</dbReference>
<dbReference type="CDD" id="cd16833">
    <property type="entry name" value="YfiH"/>
    <property type="match status" value="1"/>
</dbReference>
<comment type="catalytic activity">
    <reaction evidence="9">
        <text>S-methyl-5'-thioadenosine + phosphate = 5-(methylsulfanyl)-alpha-D-ribose 1-phosphate + adenine</text>
        <dbReference type="Rhea" id="RHEA:11852"/>
        <dbReference type="ChEBI" id="CHEBI:16708"/>
        <dbReference type="ChEBI" id="CHEBI:17509"/>
        <dbReference type="ChEBI" id="CHEBI:43474"/>
        <dbReference type="ChEBI" id="CHEBI:58533"/>
        <dbReference type="EC" id="2.4.2.28"/>
    </reaction>
    <physiologicalReaction direction="left-to-right" evidence="9">
        <dbReference type="Rhea" id="RHEA:11853"/>
    </physiologicalReaction>
</comment>
<dbReference type="AlphaFoldDB" id="A0A1G2PH16"/>
<evidence type="ECO:0000256" key="1">
    <source>
        <dbReference type="ARBA" id="ARBA00000553"/>
    </source>
</evidence>
<dbReference type="InterPro" id="IPR003730">
    <property type="entry name" value="Cu_polyphenol_OxRdtase"/>
</dbReference>
<organism evidence="11 12">
    <name type="scientific">Candidatus Terrybacteria bacterium RIFCSPHIGHO2_01_FULL_43_35</name>
    <dbReference type="NCBI Taxonomy" id="1802361"/>
    <lineage>
        <taxon>Bacteria</taxon>
        <taxon>Candidatus Terryibacteriota</taxon>
    </lineage>
</organism>
<reference evidence="11 12" key="1">
    <citation type="journal article" date="2016" name="Nat. Commun.">
        <title>Thousands of microbial genomes shed light on interconnected biogeochemical processes in an aquifer system.</title>
        <authorList>
            <person name="Anantharaman K."/>
            <person name="Brown C.T."/>
            <person name="Hug L.A."/>
            <person name="Sharon I."/>
            <person name="Castelle C.J."/>
            <person name="Probst A.J."/>
            <person name="Thomas B.C."/>
            <person name="Singh A."/>
            <person name="Wilkins M.J."/>
            <person name="Karaoz U."/>
            <person name="Brodie E.L."/>
            <person name="Williams K.H."/>
            <person name="Hubbard S.S."/>
            <person name="Banfield J.F."/>
        </authorList>
    </citation>
    <scope>NUCLEOTIDE SEQUENCE [LARGE SCALE GENOMIC DNA]</scope>
</reference>
<dbReference type="Pfam" id="PF02578">
    <property type="entry name" value="Cu-oxidase_4"/>
    <property type="match status" value="1"/>
</dbReference>
<evidence type="ECO:0000256" key="6">
    <source>
        <dbReference type="ARBA" id="ARBA00022833"/>
    </source>
</evidence>
<protein>
    <recommendedName>
        <fullName evidence="10">Purine nucleoside phosphorylase</fullName>
    </recommendedName>
</protein>
<gene>
    <name evidence="11" type="ORF">A2828_03595</name>
</gene>